<comment type="pathway">
    <text evidence="1">Lipid metabolism.</text>
</comment>
<organism evidence="5 6">
    <name type="scientific">Humisphaera borealis</name>
    <dbReference type="NCBI Taxonomy" id="2807512"/>
    <lineage>
        <taxon>Bacteria</taxon>
        <taxon>Pseudomonadati</taxon>
        <taxon>Planctomycetota</taxon>
        <taxon>Phycisphaerae</taxon>
        <taxon>Tepidisphaerales</taxon>
        <taxon>Tepidisphaeraceae</taxon>
        <taxon>Humisphaera</taxon>
    </lineage>
</organism>
<evidence type="ECO:0000313" key="5">
    <source>
        <dbReference type="EMBL" id="QOV91471.1"/>
    </source>
</evidence>
<keyword evidence="3 5" id="KW-0012">Acyltransferase</keyword>
<dbReference type="GO" id="GO:0006654">
    <property type="term" value="P:phosphatidic acid biosynthetic process"/>
    <property type="evidence" value="ECO:0007669"/>
    <property type="project" value="TreeGrafter"/>
</dbReference>
<evidence type="ECO:0000256" key="1">
    <source>
        <dbReference type="ARBA" id="ARBA00005189"/>
    </source>
</evidence>
<accession>A0A7M2X369</accession>
<dbReference type="CDD" id="cd07989">
    <property type="entry name" value="LPLAT_AGPAT-like"/>
    <property type="match status" value="1"/>
</dbReference>
<keyword evidence="2" id="KW-0808">Transferase</keyword>
<keyword evidence="6" id="KW-1185">Reference proteome</keyword>
<reference evidence="5 6" key="1">
    <citation type="submission" date="2020-10" db="EMBL/GenBank/DDBJ databases">
        <title>Wide distribution of Phycisphaera-like planctomycetes from WD2101 soil group in peatlands and genome analysis of the first cultivated representative.</title>
        <authorList>
            <person name="Dedysh S.N."/>
            <person name="Beletsky A.V."/>
            <person name="Ivanova A."/>
            <person name="Kulichevskaya I.S."/>
            <person name="Suzina N.E."/>
            <person name="Philippov D.A."/>
            <person name="Rakitin A.L."/>
            <person name="Mardanov A.V."/>
            <person name="Ravin N.V."/>
        </authorList>
    </citation>
    <scope>NUCLEOTIDE SEQUENCE [LARGE SCALE GENOMIC DNA]</scope>
    <source>
        <strain evidence="5 6">M1803</strain>
    </source>
</reference>
<evidence type="ECO:0000256" key="2">
    <source>
        <dbReference type="ARBA" id="ARBA00022679"/>
    </source>
</evidence>
<dbReference type="Pfam" id="PF01553">
    <property type="entry name" value="Acyltransferase"/>
    <property type="match status" value="1"/>
</dbReference>
<proteinExistence type="predicted"/>
<dbReference type="InterPro" id="IPR002123">
    <property type="entry name" value="Plipid/glycerol_acylTrfase"/>
</dbReference>
<dbReference type="GO" id="GO:0003841">
    <property type="term" value="F:1-acylglycerol-3-phosphate O-acyltransferase activity"/>
    <property type="evidence" value="ECO:0007669"/>
    <property type="project" value="TreeGrafter"/>
</dbReference>
<dbReference type="PANTHER" id="PTHR10434:SF11">
    <property type="entry name" value="1-ACYL-SN-GLYCEROL-3-PHOSPHATE ACYLTRANSFERASE"/>
    <property type="match status" value="1"/>
</dbReference>
<dbReference type="SMART" id="SM00563">
    <property type="entry name" value="PlsC"/>
    <property type="match status" value="1"/>
</dbReference>
<dbReference type="Proteomes" id="UP000593765">
    <property type="component" value="Chromosome"/>
</dbReference>
<dbReference type="EMBL" id="CP063458">
    <property type="protein sequence ID" value="QOV91471.1"/>
    <property type="molecule type" value="Genomic_DNA"/>
</dbReference>
<dbReference type="SUPFAM" id="SSF69593">
    <property type="entry name" value="Glycerol-3-phosphate (1)-acyltransferase"/>
    <property type="match status" value="1"/>
</dbReference>
<feature type="domain" description="Phospholipid/glycerol acyltransferase" evidence="4">
    <location>
        <begin position="37"/>
        <end position="153"/>
    </location>
</feature>
<dbReference type="RefSeq" id="WP_206294761.1">
    <property type="nucleotide sequence ID" value="NZ_CP063458.1"/>
</dbReference>
<dbReference type="AlphaFoldDB" id="A0A7M2X369"/>
<gene>
    <name evidence="5" type="ORF">IPV69_08990</name>
</gene>
<protein>
    <submittedName>
        <fullName evidence="5">1-acyl-sn-glycerol-3-phosphate acyltransferase</fullName>
    </submittedName>
</protein>
<evidence type="ECO:0000259" key="4">
    <source>
        <dbReference type="SMART" id="SM00563"/>
    </source>
</evidence>
<dbReference type="PANTHER" id="PTHR10434">
    <property type="entry name" value="1-ACYL-SN-GLYCEROL-3-PHOSPHATE ACYLTRANSFERASE"/>
    <property type="match status" value="1"/>
</dbReference>
<sequence length="222" mass="24879">MSDSTYRTVVAICYPAFWVSGRPVVIGRKNMPLTGPVILAPTHLSHYDVPLLMAETPRNIDFMSVVEFLSVPFVGRLFTEMNCFFLDRGRVDLKSVRTALDRLKKGRLVSMFPEGHIREFDDSIIHGRPFKPGIARLAYLSGAPVVPCVVLGGDRFKKPSAWLPLMRTRYGVSFGQPLSARAELPEREAVQDLVQRLGDAYPRLYKTLSAAMDRKQLGRTPG</sequence>
<evidence type="ECO:0000256" key="3">
    <source>
        <dbReference type="ARBA" id="ARBA00023315"/>
    </source>
</evidence>
<evidence type="ECO:0000313" key="6">
    <source>
        <dbReference type="Proteomes" id="UP000593765"/>
    </source>
</evidence>
<dbReference type="KEGG" id="hbs:IPV69_08990"/>
<name>A0A7M2X369_9BACT</name>